<dbReference type="Gene3D" id="3.10.350.10">
    <property type="entry name" value="LysM domain"/>
    <property type="match status" value="2"/>
</dbReference>
<sequence length="390" mass="42068">MTSKVLFPILLPILLLSLSYFVVAKSVFEPCNASDSCPSYLLYRLPLDSKISEIAFRFKVNVSDLLAANFIDSNQVNQILPEKSFVKIPILCSCVNGIRRFSSTHYTIGVADTLMSISELYGGLVSAEQIGIANGVDAQHPLASGQSLVIPLPCTCFNNSNNGVASVYMSYVVQSGDDLTRIAAEYGVTTGNLEIINGLGQPQIDPGDILAIPLAACSSVNLNWYNESLIIPNGSYALTANNCIKCGCRPTDLSMECSASGIVDKCSHLQCKDSNLFIGERHEKHTTFGNCNVTACIYRGHLGGKTFRSLVNSTDAKCLGNQSQRTGLSMVSPAADYISPYLGLSPSPYLAKSHTLGLNSSPAHRHSKKSLSQVLHFSLLVLELILEIFL</sequence>
<feature type="chain" id="PRO_5010226619" evidence="1">
    <location>
        <begin position="25"/>
        <end position="390"/>
    </location>
</feature>
<dbReference type="OMA" id="WYDESMI"/>
<dbReference type="SMR" id="A0A1S4ANN6"/>
<dbReference type="GeneID" id="107799643"/>
<dbReference type="PANTHER" id="PTHR33734">
    <property type="entry name" value="LYSM DOMAIN-CONTAINING GPI-ANCHORED PROTEIN 2"/>
    <property type="match status" value="1"/>
</dbReference>
<feature type="signal peptide" evidence="1">
    <location>
        <begin position="1"/>
        <end position="24"/>
    </location>
</feature>
<evidence type="ECO:0000313" key="3">
    <source>
        <dbReference type="Proteomes" id="UP000790787"/>
    </source>
</evidence>
<dbReference type="RefSeq" id="XP_016478269.1">
    <property type="nucleotide sequence ID" value="XM_016622783.1"/>
</dbReference>
<dbReference type="CDD" id="cd00118">
    <property type="entry name" value="LysM"/>
    <property type="match status" value="1"/>
</dbReference>
<dbReference type="Proteomes" id="UP000790787">
    <property type="component" value="Chromosome 6"/>
</dbReference>
<evidence type="ECO:0000256" key="1">
    <source>
        <dbReference type="SAM" id="SignalP"/>
    </source>
</evidence>
<dbReference type="OrthoDB" id="2107166at2759"/>
<gene>
    <name evidence="4" type="primary">LOC107799643</name>
</gene>
<keyword evidence="1" id="KW-0732">Signal</keyword>
<dbReference type="InterPro" id="IPR036779">
    <property type="entry name" value="LysM_dom_sf"/>
</dbReference>
<proteinExistence type="predicted"/>
<dbReference type="AlphaFoldDB" id="A0A1S4ANN6"/>
<keyword evidence="3" id="KW-1185">Reference proteome</keyword>
<reference evidence="4" key="2">
    <citation type="submission" date="2025-08" db="UniProtKB">
        <authorList>
            <consortium name="RefSeq"/>
        </authorList>
    </citation>
    <scope>IDENTIFICATION</scope>
    <source>
        <tissue evidence="4">Leaf</tissue>
    </source>
</reference>
<dbReference type="SMART" id="SM00257">
    <property type="entry name" value="LysM"/>
    <property type="match status" value="2"/>
</dbReference>
<organism evidence="3 4">
    <name type="scientific">Nicotiana tabacum</name>
    <name type="common">Common tobacco</name>
    <dbReference type="NCBI Taxonomy" id="4097"/>
    <lineage>
        <taxon>Eukaryota</taxon>
        <taxon>Viridiplantae</taxon>
        <taxon>Streptophyta</taxon>
        <taxon>Embryophyta</taxon>
        <taxon>Tracheophyta</taxon>
        <taxon>Spermatophyta</taxon>
        <taxon>Magnoliopsida</taxon>
        <taxon>eudicotyledons</taxon>
        <taxon>Gunneridae</taxon>
        <taxon>Pentapetalae</taxon>
        <taxon>asterids</taxon>
        <taxon>lamiids</taxon>
        <taxon>Solanales</taxon>
        <taxon>Solanaceae</taxon>
        <taxon>Nicotianoideae</taxon>
        <taxon>Nicotianeae</taxon>
        <taxon>Nicotiana</taxon>
    </lineage>
</organism>
<feature type="domain" description="LysM" evidence="2">
    <location>
        <begin position="169"/>
        <end position="212"/>
    </location>
</feature>
<dbReference type="SUPFAM" id="SSF54106">
    <property type="entry name" value="LysM domain"/>
    <property type="match status" value="1"/>
</dbReference>
<dbReference type="PaxDb" id="4097-A0A1S4ANN6"/>
<evidence type="ECO:0000259" key="2">
    <source>
        <dbReference type="PROSITE" id="PS51782"/>
    </source>
</evidence>
<dbReference type="PROSITE" id="PS51782">
    <property type="entry name" value="LYSM"/>
    <property type="match status" value="2"/>
</dbReference>
<dbReference type="Pfam" id="PF01476">
    <property type="entry name" value="LysM"/>
    <property type="match status" value="3"/>
</dbReference>
<dbReference type="PANTHER" id="PTHR33734:SF28">
    <property type="entry name" value="LYSM DOMAIN-CONTAINING GPI-ANCHORED PROTEIN 1-LIKE"/>
    <property type="match status" value="1"/>
</dbReference>
<feature type="domain" description="LysM" evidence="2">
    <location>
        <begin position="104"/>
        <end position="150"/>
    </location>
</feature>
<evidence type="ECO:0000313" key="4">
    <source>
        <dbReference type="RefSeq" id="XP_016478269.1"/>
    </source>
</evidence>
<reference evidence="3" key="1">
    <citation type="journal article" date="2014" name="Nat. Commun.">
        <title>The tobacco genome sequence and its comparison with those of tomato and potato.</title>
        <authorList>
            <person name="Sierro N."/>
            <person name="Battey J.N."/>
            <person name="Ouadi S."/>
            <person name="Bakaher N."/>
            <person name="Bovet L."/>
            <person name="Willig A."/>
            <person name="Goepfert S."/>
            <person name="Peitsch M.C."/>
            <person name="Ivanov N.V."/>
        </authorList>
    </citation>
    <scope>NUCLEOTIDE SEQUENCE [LARGE SCALE GENOMIC DNA]</scope>
</reference>
<dbReference type="RefSeq" id="XP_016478269.1">
    <property type="nucleotide sequence ID" value="XM_016622783.2"/>
</dbReference>
<dbReference type="InterPro" id="IPR018392">
    <property type="entry name" value="LysM"/>
</dbReference>
<accession>A0A1S4ANN6</accession>
<dbReference type="STRING" id="4097.A0A1S4ANN6"/>
<protein>
    <submittedName>
        <fullName evidence="4">LysM domain-containing GPI-anchored protein 1-like</fullName>
    </submittedName>
</protein>
<dbReference type="KEGG" id="nta:107799643"/>
<name>A0A1S4ANN6_TOBAC</name>